<evidence type="ECO:0000313" key="2">
    <source>
        <dbReference type="Proteomes" id="UP000541444"/>
    </source>
</evidence>
<comment type="caution">
    <text evidence="1">The sequence shown here is derived from an EMBL/GenBank/DDBJ whole genome shotgun (WGS) entry which is preliminary data.</text>
</comment>
<reference evidence="1 2" key="1">
    <citation type="journal article" date="2020" name="IScience">
        <title>Genome Sequencing of the Endangered Kingdonia uniflora (Circaeasteraceae, Ranunculales) Reveals Potential Mechanisms of Evolutionary Specialization.</title>
        <authorList>
            <person name="Sun Y."/>
            <person name="Deng T."/>
            <person name="Zhang A."/>
            <person name="Moore M.J."/>
            <person name="Landis J.B."/>
            <person name="Lin N."/>
            <person name="Zhang H."/>
            <person name="Zhang X."/>
            <person name="Huang J."/>
            <person name="Zhang X."/>
            <person name="Sun H."/>
            <person name="Wang H."/>
        </authorList>
    </citation>
    <scope>NUCLEOTIDE SEQUENCE [LARGE SCALE GENOMIC DNA]</scope>
    <source>
        <strain evidence="1">TB1705</strain>
        <tissue evidence="1">Leaf</tissue>
    </source>
</reference>
<accession>A0A7J7P321</accession>
<dbReference type="EMBL" id="JACGCM010000333">
    <property type="protein sequence ID" value="KAF6173642.1"/>
    <property type="molecule type" value="Genomic_DNA"/>
</dbReference>
<organism evidence="1 2">
    <name type="scientific">Kingdonia uniflora</name>
    <dbReference type="NCBI Taxonomy" id="39325"/>
    <lineage>
        <taxon>Eukaryota</taxon>
        <taxon>Viridiplantae</taxon>
        <taxon>Streptophyta</taxon>
        <taxon>Embryophyta</taxon>
        <taxon>Tracheophyta</taxon>
        <taxon>Spermatophyta</taxon>
        <taxon>Magnoliopsida</taxon>
        <taxon>Ranunculales</taxon>
        <taxon>Circaeasteraceae</taxon>
        <taxon>Kingdonia</taxon>
    </lineage>
</organism>
<gene>
    <name evidence="1" type="ORF">GIB67_023001</name>
</gene>
<protein>
    <submittedName>
        <fullName evidence="1">Uncharacterized protein</fullName>
    </submittedName>
</protein>
<evidence type="ECO:0000313" key="1">
    <source>
        <dbReference type="EMBL" id="KAF6173642.1"/>
    </source>
</evidence>
<keyword evidence="2" id="KW-1185">Reference proteome</keyword>
<dbReference type="AlphaFoldDB" id="A0A7J7P321"/>
<sequence>MERSIGSLTKKIHTDGQEQILVLDISSEKFRTIDFPFTTRHPDHLLLFKFGESMALTGHYTWERIRVIKIMGSKTDGYRVRKSSHELSIKKRDLLHTFGVMGSLCDGSFLFQVKDWTSSINILSNFLLILIMREDDITISAYLQQFKGDQAK</sequence>
<dbReference type="OrthoDB" id="5319261at2759"/>
<name>A0A7J7P321_9MAGN</name>
<dbReference type="Proteomes" id="UP000541444">
    <property type="component" value="Unassembled WGS sequence"/>
</dbReference>
<proteinExistence type="predicted"/>